<sequence length="243" mass="27965">MVTKSPRFFCDDQEAVVFKVEDTLFRVHPYLLKRDSEVFRDMFSMPPGKVGAEGTSEDKPIIIPGITSHDFECLLDYLHNGMYRRQEEFSLEEWSDLLSISSRLLFDNLRQVCLANIERAVDQLDPVQRIVLAQNHDIPQWLESAYIALCVRSNPLDDAEAAQLGFETAFHIARLREQCFRETLDHHGVLLSCKHHIYAASCLTCPERHQWRNIRARFQPGECDRAKILIARTLKLPDPAAGL</sequence>
<dbReference type="PROSITE" id="PS50097">
    <property type="entry name" value="BTB"/>
    <property type="match status" value="1"/>
</dbReference>
<dbReference type="AlphaFoldDB" id="M2QIH2"/>
<name>M2QIH2_CERS8</name>
<proteinExistence type="predicted"/>
<dbReference type="OrthoDB" id="3223751at2759"/>
<dbReference type="EMBL" id="KB445797">
    <property type="protein sequence ID" value="EMD36833.1"/>
    <property type="molecule type" value="Genomic_DNA"/>
</dbReference>
<gene>
    <name evidence="2" type="ORF">CERSUDRAFT_114748</name>
</gene>
<feature type="domain" description="BTB" evidence="1">
    <location>
        <begin position="14"/>
        <end position="87"/>
    </location>
</feature>
<dbReference type="HOGENOM" id="CLU_047592_5_2_1"/>
<dbReference type="InterPro" id="IPR000210">
    <property type="entry name" value="BTB/POZ_dom"/>
</dbReference>
<protein>
    <recommendedName>
        <fullName evidence="1">BTB domain-containing protein</fullName>
    </recommendedName>
</protein>
<evidence type="ECO:0000313" key="2">
    <source>
        <dbReference type="EMBL" id="EMD36833.1"/>
    </source>
</evidence>
<dbReference type="SMART" id="SM00225">
    <property type="entry name" value="BTB"/>
    <property type="match status" value="1"/>
</dbReference>
<dbReference type="Pfam" id="PF00651">
    <property type="entry name" value="BTB"/>
    <property type="match status" value="1"/>
</dbReference>
<evidence type="ECO:0000259" key="1">
    <source>
        <dbReference type="PROSITE" id="PS50097"/>
    </source>
</evidence>
<organism evidence="2 3">
    <name type="scientific">Ceriporiopsis subvermispora (strain B)</name>
    <name type="common">White-rot fungus</name>
    <name type="synonym">Gelatoporia subvermispora</name>
    <dbReference type="NCBI Taxonomy" id="914234"/>
    <lineage>
        <taxon>Eukaryota</taxon>
        <taxon>Fungi</taxon>
        <taxon>Dikarya</taxon>
        <taxon>Basidiomycota</taxon>
        <taxon>Agaricomycotina</taxon>
        <taxon>Agaricomycetes</taxon>
        <taxon>Polyporales</taxon>
        <taxon>Gelatoporiaceae</taxon>
        <taxon>Gelatoporia</taxon>
    </lineage>
</organism>
<reference evidence="2 3" key="1">
    <citation type="journal article" date="2012" name="Proc. Natl. Acad. Sci. U.S.A.">
        <title>Comparative genomics of Ceriporiopsis subvermispora and Phanerochaete chrysosporium provide insight into selective ligninolysis.</title>
        <authorList>
            <person name="Fernandez-Fueyo E."/>
            <person name="Ruiz-Duenas F.J."/>
            <person name="Ferreira P."/>
            <person name="Floudas D."/>
            <person name="Hibbett D.S."/>
            <person name="Canessa P."/>
            <person name="Larrondo L.F."/>
            <person name="James T.Y."/>
            <person name="Seelenfreund D."/>
            <person name="Lobos S."/>
            <person name="Polanco R."/>
            <person name="Tello M."/>
            <person name="Honda Y."/>
            <person name="Watanabe T."/>
            <person name="Watanabe T."/>
            <person name="Ryu J.S."/>
            <person name="Kubicek C.P."/>
            <person name="Schmoll M."/>
            <person name="Gaskell J."/>
            <person name="Hammel K.E."/>
            <person name="St John F.J."/>
            <person name="Vanden Wymelenberg A."/>
            <person name="Sabat G."/>
            <person name="Splinter BonDurant S."/>
            <person name="Syed K."/>
            <person name="Yadav J.S."/>
            <person name="Doddapaneni H."/>
            <person name="Subramanian V."/>
            <person name="Lavin J.L."/>
            <person name="Oguiza J.A."/>
            <person name="Perez G."/>
            <person name="Pisabarro A.G."/>
            <person name="Ramirez L."/>
            <person name="Santoyo F."/>
            <person name="Master E."/>
            <person name="Coutinho P.M."/>
            <person name="Henrissat B."/>
            <person name="Lombard V."/>
            <person name="Magnuson J.K."/>
            <person name="Kuees U."/>
            <person name="Hori C."/>
            <person name="Igarashi K."/>
            <person name="Samejima M."/>
            <person name="Held B.W."/>
            <person name="Barry K.W."/>
            <person name="LaButti K.M."/>
            <person name="Lapidus A."/>
            <person name="Lindquist E.A."/>
            <person name="Lucas S.M."/>
            <person name="Riley R."/>
            <person name="Salamov A.A."/>
            <person name="Hoffmeister D."/>
            <person name="Schwenk D."/>
            <person name="Hadar Y."/>
            <person name="Yarden O."/>
            <person name="de Vries R.P."/>
            <person name="Wiebenga A."/>
            <person name="Stenlid J."/>
            <person name="Eastwood D."/>
            <person name="Grigoriev I.V."/>
            <person name="Berka R.M."/>
            <person name="Blanchette R.A."/>
            <person name="Kersten P."/>
            <person name="Martinez A.T."/>
            <person name="Vicuna R."/>
            <person name="Cullen D."/>
        </authorList>
    </citation>
    <scope>NUCLEOTIDE SEQUENCE [LARGE SCALE GENOMIC DNA]</scope>
    <source>
        <strain evidence="2 3">B</strain>
    </source>
</reference>
<dbReference type="InterPro" id="IPR011333">
    <property type="entry name" value="SKP1/BTB/POZ_sf"/>
</dbReference>
<accession>M2QIH2</accession>
<dbReference type="Gene3D" id="3.30.710.10">
    <property type="entry name" value="Potassium Channel Kv1.1, Chain A"/>
    <property type="match status" value="1"/>
</dbReference>
<evidence type="ECO:0000313" key="3">
    <source>
        <dbReference type="Proteomes" id="UP000016930"/>
    </source>
</evidence>
<dbReference type="CDD" id="cd18186">
    <property type="entry name" value="BTB_POZ_ZBTB_KLHL-like"/>
    <property type="match status" value="1"/>
</dbReference>
<dbReference type="SUPFAM" id="SSF54695">
    <property type="entry name" value="POZ domain"/>
    <property type="match status" value="1"/>
</dbReference>
<dbReference type="STRING" id="914234.M2QIH2"/>
<keyword evidence="3" id="KW-1185">Reference proteome</keyword>
<dbReference type="Proteomes" id="UP000016930">
    <property type="component" value="Unassembled WGS sequence"/>
</dbReference>